<feature type="domain" description="CHAT" evidence="1">
    <location>
        <begin position="813"/>
        <end position="1145"/>
    </location>
</feature>
<dbReference type="Pfam" id="PF13424">
    <property type="entry name" value="TPR_12"/>
    <property type="match status" value="1"/>
</dbReference>
<reference evidence="2" key="1">
    <citation type="submission" date="2019-08" db="EMBL/GenBank/DDBJ databases">
        <authorList>
            <person name="Kucharzyk K."/>
            <person name="Murdoch R.W."/>
            <person name="Higgins S."/>
            <person name="Loffler F."/>
        </authorList>
    </citation>
    <scope>NUCLEOTIDE SEQUENCE</scope>
</reference>
<accession>A0A644VCF1</accession>
<dbReference type="InterPro" id="IPR019734">
    <property type="entry name" value="TPR_rpt"/>
</dbReference>
<sequence length="1146" mass="130231">MFSFNDIHIIMNVRLYLLALVLLVFAGLLPQTIHAQPAGDGMRVGRDENGTINNAMYFKDGEPLYHWIQKKKSTRFNGDWPVEKTLGYLNTELGVSLDISMETSLCLERIGDYFLETHKDFKTTEKFYLATTHLLEKLENRPRSGYMYFFLGNLYQNWNKPKDAETWYRKSAEIYKELPASYSGSYALILKAIFTSYLQAGKKTEAVYYIEKYLELGIPDSNNPDERMGLLAYLGDGYWDTGRKQEALDAYMETLPLIEAKLGITAKEYQEVVYTLASRLYKDDFKDEAIPLYSNLLDLNPVHLNDNMYLDVYGSLLEYYLEKFNFRMLTHVAGKMAPFISKFKNTNKEFYVGQAELFSTLFQYDGKYDLAEQYMLECIQLKRELYSETDPRVGSSLIDLGIIYMQMYNPDQALSVAEEGMNILRKGTGIPEQATLNYLVIQGMSQVYNHDYKAAETTYKEILQKSPRGGLAEFDYAVTLGTLATIYWYLKDYSLAENTYSEAIKIAEKTGITSLREFANMMGNLSMVYARAGNLTEALKWNASAIAKYREIQNELHPDFLSQKINRCMYLEETGAIAESVSGAVECNETIVSMVDQNLLYWSENEMESYLNIHITRFFDYLHSNYLRNCVSNPQLAGKAYNNQLFLKGLLLKSSGKFQQAVAGANDTILSALTEQQRNIHAELEKLYTLPADQRETDPEKLEQEFSGLQKQIKQRISRLAEKGSLNSNLLMNEEIPFTRVRNVLAPGEAAIEFMSFKYFHNCVETDTVYYCALVLNKESEWPEMIFLTTGNQLEELLGKHPDEIYNPENSGLYEKIWKPIEKSLKDIETVFYSPSGLLNRIAFAAIPNENGQVLSQQYKLTCLGSTRNLSDSYSSVQGQSGMIYGGIDYNTDTITLKKLARPYSIDKQAPTIKNEISRSLRGAAWDYLPGSRSEVREISRIMSEGNMLPKTLLEQEATEESLKAMNGNSASVIHIASHGFSFPATDLYDFRRSQMAGSGHQAYTNAENPLMRSGLLFAGANHAWAKGRSPSGAEDGILTAYELANLDLSATSLMVLSACETGLGDIKGSEGVFGLQRSIFMAGIKSAIVSLWEVPDFETMELMTLFYENLMKVRNPETAFQLSQQEMRTRYYDQPSLWAGFVFIR</sequence>
<protein>
    <recommendedName>
        <fullName evidence="1">CHAT domain-containing protein</fullName>
    </recommendedName>
</protein>
<dbReference type="EMBL" id="VSSQ01000271">
    <property type="protein sequence ID" value="MPL89039.1"/>
    <property type="molecule type" value="Genomic_DNA"/>
</dbReference>
<gene>
    <name evidence="2" type="ORF">SDC9_35070</name>
</gene>
<dbReference type="PANTHER" id="PTHR10098:SF112">
    <property type="entry name" value="SLR0380 PROTEIN"/>
    <property type="match status" value="1"/>
</dbReference>
<dbReference type="Pfam" id="PF12770">
    <property type="entry name" value="CHAT"/>
    <property type="match status" value="1"/>
</dbReference>
<dbReference type="Gene3D" id="1.25.40.10">
    <property type="entry name" value="Tetratricopeptide repeat domain"/>
    <property type="match status" value="3"/>
</dbReference>
<dbReference type="Pfam" id="PF13181">
    <property type="entry name" value="TPR_8"/>
    <property type="match status" value="2"/>
</dbReference>
<dbReference type="SUPFAM" id="SSF48452">
    <property type="entry name" value="TPR-like"/>
    <property type="match status" value="3"/>
</dbReference>
<comment type="caution">
    <text evidence="2">The sequence shown here is derived from an EMBL/GenBank/DDBJ whole genome shotgun (WGS) entry which is preliminary data.</text>
</comment>
<evidence type="ECO:0000313" key="2">
    <source>
        <dbReference type="EMBL" id="MPL89039.1"/>
    </source>
</evidence>
<dbReference type="InterPro" id="IPR011990">
    <property type="entry name" value="TPR-like_helical_dom_sf"/>
</dbReference>
<dbReference type="AlphaFoldDB" id="A0A644VCF1"/>
<dbReference type="InterPro" id="IPR024983">
    <property type="entry name" value="CHAT_dom"/>
</dbReference>
<dbReference type="Pfam" id="PF13374">
    <property type="entry name" value="TPR_10"/>
    <property type="match status" value="1"/>
</dbReference>
<name>A0A644VCF1_9ZZZZ</name>
<proteinExistence type="predicted"/>
<dbReference type="SMART" id="SM00028">
    <property type="entry name" value="TPR"/>
    <property type="match status" value="6"/>
</dbReference>
<dbReference type="PANTHER" id="PTHR10098">
    <property type="entry name" value="RAPSYN-RELATED"/>
    <property type="match status" value="1"/>
</dbReference>
<organism evidence="2">
    <name type="scientific">bioreactor metagenome</name>
    <dbReference type="NCBI Taxonomy" id="1076179"/>
    <lineage>
        <taxon>unclassified sequences</taxon>
        <taxon>metagenomes</taxon>
        <taxon>ecological metagenomes</taxon>
    </lineage>
</organism>
<evidence type="ECO:0000259" key="1">
    <source>
        <dbReference type="Pfam" id="PF12770"/>
    </source>
</evidence>